<dbReference type="PANTHER" id="PTHR33795:SF1">
    <property type="entry name" value="INSERTION ELEMENT IS150 PROTEIN INSJ"/>
    <property type="match status" value="1"/>
</dbReference>
<dbReference type="InterPro" id="IPR052057">
    <property type="entry name" value="IS150/IS1296_orfA-like"/>
</dbReference>
<dbReference type="InterPro" id="IPR009057">
    <property type="entry name" value="Homeodomain-like_sf"/>
</dbReference>
<dbReference type="PANTHER" id="PTHR33795">
    <property type="entry name" value="INSERTION ELEMENT IS150 PROTEIN INSJ"/>
    <property type="match status" value="1"/>
</dbReference>
<keyword evidence="2" id="KW-1185">Reference proteome</keyword>
<reference evidence="2" key="1">
    <citation type="journal article" date="2019" name="Int. J. Syst. Evol. Microbiol.">
        <title>The Global Catalogue of Microorganisms (GCM) 10K type strain sequencing project: providing services to taxonomists for standard genome sequencing and annotation.</title>
        <authorList>
            <consortium name="The Broad Institute Genomics Platform"/>
            <consortium name="The Broad Institute Genome Sequencing Center for Infectious Disease"/>
            <person name="Wu L."/>
            <person name="Ma J."/>
        </authorList>
    </citation>
    <scope>NUCLEOTIDE SEQUENCE [LARGE SCALE GENOMIC DNA]</scope>
    <source>
        <strain evidence="2">CCUG 63563</strain>
    </source>
</reference>
<dbReference type="Proteomes" id="UP001596976">
    <property type="component" value="Unassembled WGS sequence"/>
</dbReference>
<sequence>MSKFTSHDKLTAVSRYLNGNESYKTIVESIGAAKLLVITWVKLFEAQEIDVFKKGYTNYSNQLKLHVVKNHHYALINVF</sequence>
<name>A0ABW3GTZ0_9BACL</name>
<accession>A0ABW3GTZ0</accession>
<evidence type="ECO:0000313" key="1">
    <source>
        <dbReference type="EMBL" id="MFD0942620.1"/>
    </source>
</evidence>
<comment type="caution">
    <text evidence="1">The sequence shown here is derived from an EMBL/GenBank/DDBJ whole genome shotgun (WGS) entry which is preliminary data.</text>
</comment>
<organism evidence="1 2">
    <name type="scientific">Savagea faecisuis</name>
    <dbReference type="NCBI Taxonomy" id="1274803"/>
    <lineage>
        <taxon>Bacteria</taxon>
        <taxon>Bacillati</taxon>
        <taxon>Bacillota</taxon>
        <taxon>Bacilli</taxon>
        <taxon>Bacillales</taxon>
        <taxon>Caryophanaceae</taxon>
        <taxon>Savagea</taxon>
    </lineage>
</organism>
<protein>
    <recommendedName>
        <fullName evidence="3">Transposase</fullName>
    </recommendedName>
</protein>
<dbReference type="SUPFAM" id="SSF46689">
    <property type="entry name" value="Homeodomain-like"/>
    <property type="match status" value="1"/>
</dbReference>
<dbReference type="EMBL" id="JBHTJF010000009">
    <property type="protein sequence ID" value="MFD0942620.1"/>
    <property type="molecule type" value="Genomic_DNA"/>
</dbReference>
<evidence type="ECO:0008006" key="3">
    <source>
        <dbReference type="Google" id="ProtNLM"/>
    </source>
</evidence>
<proteinExistence type="predicted"/>
<gene>
    <name evidence="1" type="ORF">ACFQ0V_02400</name>
</gene>
<dbReference type="RefSeq" id="WP_381009258.1">
    <property type="nucleotide sequence ID" value="NZ_JBHTJF010000009.1"/>
</dbReference>
<evidence type="ECO:0000313" key="2">
    <source>
        <dbReference type="Proteomes" id="UP001596976"/>
    </source>
</evidence>